<dbReference type="EMBL" id="JAOQJU010000009">
    <property type="protein sequence ID" value="MCU6686671.1"/>
    <property type="molecule type" value="Genomic_DNA"/>
</dbReference>
<sequence length="274" mass="31534">MYSIGEFSKIGSVSTKTLRYYDEIGLLHPASVDEVNHYRYYSEEQVDQILYITELKSLDLRLEQIKAVIENGEIPLLERFLSEQIEEINCRIQKDIRLKLSIENKMRKIQSGGIQMNKECELAVEEKQFTPVWVMSKKATIEISQIGTVIGSVYEEIFRRGLQPAGPVMTFYLDEEFQHENANVEVCIPVDKKGREEDISGIRMLDPGLCAVCLYTGAYHKIGKAYAAVLKWIEENNYCISSAPFDSYLNNPQDVKNPEELMTQVWFPIKKQIS</sequence>
<keyword evidence="2" id="KW-0805">Transcription regulation</keyword>
<evidence type="ECO:0000256" key="3">
    <source>
        <dbReference type="ARBA" id="ARBA00023125"/>
    </source>
</evidence>
<dbReference type="SUPFAM" id="SSF55136">
    <property type="entry name" value="Probable bacterial effector-binding domain"/>
    <property type="match status" value="1"/>
</dbReference>
<evidence type="ECO:0000313" key="7">
    <source>
        <dbReference type="Proteomes" id="UP001652431"/>
    </source>
</evidence>
<evidence type="ECO:0000256" key="2">
    <source>
        <dbReference type="ARBA" id="ARBA00023015"/>
    </source>
</evidence>
<feature type="domain" description="HTH merR-type" evidence="5">
    <location>
        <begin position="1"/>
        <end position="71"/>
    </location>
</feature>
<dbReference type="SUPFAM" id="SSF46955">
    <property type="entry name" value="Putative DNA-binding domain"/>
    <property type="match status" value="1"/>
</dbReference>
<dbReference type="InterPro" id="IPR047057">
    <property type="entry name" value="MerR_fam"/>
</dbReference>
<dbReference type="PANTHER" id="PTHR30204">
    <property type="entry name" value="REDOX-CYCLING DRUG-SENSING TRANSCRIPTIONAL ACTIVATOR SOXR"/>
    <property type="match status" value="1"/>
</dbReference>
<evidence type="ECO:0000256" key="1">
    <source>
        <dbReference type="ARBA" id="ARBA00022491"/>
    </source>
</evidence>
<dbReference type="InterPro" id="IPR029442">
    <property type="entry name" value="GyrI-like"/>
</dbReference>
<keyword evidence="3" id="KW-0238">DNA-binding</keyword>
<dbReference type="InterPro" id="IPR009061">
    <property type="entry name" value="DNA-bd_dom_put_sf"/>
</dbReference>
<evidence type="ECO:0000313" key="6">
    <source>
        <dbReference type="EMBL" id="MCU6686671.1"/>
    </source>
</evidence>
<dbReference type="Pfam" id="PF06445">
    <property type="entry name" value="GyrI-like"/>
    <property type="match status" value="1"/>
</dbReference>
<name>A0ABT2RMV2_9FIRM</name>
<dbReference type="SMART" id="SM00422">
    <property type="entry name" value="HTH_MERR"/>
    <property type="match status" value="1"/>
</dbReference>
<dbReference type="Proteomes" id="UP001652431">
    <property type="component" value="Unassembled WGS sequence"/>
</dbReference>
<dbReference type="InterPro" id="IPR000551">
    <property type="entry name" value="MerR-type_HTH_dom"/>
</dbReference>
<evidence type="ECO:0000256" key="4">
    <source>
        <dbReference type="ARBA" id="ARBA00023163"/>
    </source>
</evidence>
<evidence type="ECO:0000259" key="5">
    <source>
        <dbReference type="PROSITE" id="PS50937"/>
    </source>
</evidence>
<reference evidence="6 7" key="1">
    <citation type="journal article" date="2021" name="ISME Commun">
        <title>Automated analysis of genomic sequences facilitates high-throughput and comprehensive description of bacteria.</title>
        <authorList>
            <person name="Hitch T.C.A."/>
        </authorList>
    </citation>
    <scope>NUCLEOTIDE SEQUENCE [LARGE SCALE GENOMIC DNA]</scope>
    <source>
        <strain evidence="6 7">Sanger_03</strain>
    </source>
</reference>
<dbReference type="Gene3D" id="3.20.80.10">
    <property type="entry name" value="Regulatory factor, effector binding domain"/>
    <property type="match status" value="1"/>
</dbReference>
<protein>
    <submittedName>
        <fullName evidence="6">MerR family transcriptional regulator</fullName>
    </submittedName>
</protein>
<dbReference type="Pfam" id="PF13411">
    <property type="entry name" value="MerR_1"/>
    <property type="match status" value="1"/>
</dbReference>
<dbReference type="InterPro" id="IPR011256">
    <property type="entry name" value="Reg_factor_effector_dom_sf"/>
</dbReference>
<dbReference type="SMART" id="SM00871">
    <property type="entry name" value="AraC_E_bind"/>
    <property type="match status" value="1"/>
</dbReference>
<dbReference type="Gene3D" id="1.10.1660.10">
    <property type="match status" value="1"/>
</dbReference>
<keyword evidence="1" id="KW-0678">Repressor</keyword>
<comment type="caution">
    <text evidence="6">The sequence shown here is derived from an EMBL/GenBank/DDBJ whole genome shotgun (WGS) entry which is preliminary data.</text>
</comment>
<dbReference type="InterPro" id="IPR010499">
    <property type="entry name" value="AraC_E-bd"/>
</dbReference>
<gene>
    <name evidence="6" type="ORF">OCV99_08945</name>
</gene>
<dbReference type="PANTHER" id="PTHR30204:SF69">
    <property type="entry name" value="MERR-FAMILY TRANSCRIPTIONAL REGULATOR"/>
    <property type="match status" value="1"/>
</dbReference>
<proteinExistence type="predicted"/>
<keyword evidence="4" id="KW-0804">Transcription</keyword>
<keyword evidence="7" id="KW-1185">Reference proteome</keyword>
<dbReference type="PROSITE" id="PS50937">
    <property type="entry name" value="HTH_MERR_2"/>
    <property type="match status" value="1"/>
</dbReference>
<organism evidence="6 7">
    <name type="scientific">Dorea acetigenes</name>
    <dbReference type="NCBI Taxonomy" id="2981787"/>
    <lineage>
        <taxon>Bacteria</taxon>
        <taxon>Bacillati</taxon>
        <taxon>Bacillota</taxon>
        <taxon>Clostridia</taxon>
        <taxon>Lachnospirales</taxon>
        <taxon>Lachnospiraceae</taxon>
        <taxon>Dorea</taxon>
    </lineage>
</organism>
<dbReference type="RefSeq" id="WP_158369888.1">
    <property type="nucleotide sequence ID" value="NZ_JAOQJU010000009.1"/>
</dbReference>
<accession>A0ABT2RMV2</accession>
<dbReference type="CDD" id="cd01107">
    <property type="entry name" value="HTH_BmrR"/>
    <property type="match status" value="1"/>
</dbReference>